<gene>
    <name evidence="2" type="ORF">JKILLFL_G4269</name>
</gene>
<sequence>MGVVLQAGKISRNATFCTASVNFASSTAPTTRTDRAGNGSLLGLGNRGSWRVTPLHQTGEAYNRIVSMHATYARRRSRADGPRTVLASMRRHPTAERALAD</sequence>
<dbReference type="AlphaFoldDB" id="A0A9N8QFB6"/>
<proteinExistence type="predicted"/>
<accession>A0A9N8QFB6</accession>
<dbReference type="Proteomes" id="UP000836404">
    <property type="component" value="Unassembled WGS sequence"/>
</dbReference>
<evidence type="ECO:0000313" key="3">
    <source>
        <dbReference type="Proteomes" id="UP000836404"/>
    </source>
</evidence>
<keyword evidence="3" id="KW-1185">Reference proteome</keyword>
<name>A0A9N8QFB6_9BASI</name>
<reference evidence="2 3" key="1">
    <citation type="submission" date="2020-10" db="EMBL/GenBank/DDBJ databases">
        <authorList>
            <person name="Sedaghatjoo S."/>
        </authorList>
    </citation>
    <scope>NUCLEOTIDE SEQUENCE [LARGE SCALE GENOMIC DNA]</scope>
    <source>
        <strain evidence="2 3">LLFL</strain>
    </source>
</reference>
<evidence type="ECO:0000256" key="1">
    <source>
        <dbReference type="SAM" id="MobiDB-lite"/>
    </source>
</evidence>
<organism evidence="2 3">
    <name type="scientific">Tilletia laevis</name>
    <dbReference type="NCBI Taxonomy" id="157183"/>
    <lineage>
        <taxon>Eukaryota</taxon>
        <taxon>Fungi</taxon>
        <taxon>Dikarya</taxon>
        <taxon>Basidiomycota</taxon>
        <taxon>Ustilaginomycotina</taxon>
        <taxon>Exobasidiomycetes</taxon>
        <taxon>Tilletiales</taxon>
        <taxon>Tilletiaceae</taxon>
        <taxon>Tilletia</taxon>
    </lineage>
</organism>
<feature type="region of interest" description="Disordered" evidence="1">
    <location>
        <begin position="73"/>
        <end position="101"/>
    </location>
</feature>
<comment type="caution">
    <text evidence="2">The sequence shown here is derived from an EMBL/GenBank/DDBJ whole genome shotgun (WGS) entry which is preliminary data.</text>
</comment>
<dbReference type="EMBL" id="CAJHJF010003788">
    <property type="protein sequence ID" value="CAD6938225.1"/>
    <property type="molecule type" value="Genomic_DNA"/>
</dbReference>
<protein>
    <submittedName>
        <fullName evidence="2">Uncharacterized protein</fullName>
    </submittedName>
</protein>
<evidence type="ECO:0000313" key="2">
    <source>
        <dbReference type="EMBL" id="CAD6938225.1"/>
    </source>
</evidence>